<dbReference type="KEGG" id="osn:118767824"/>
<keyword evidence="2" id="KW-1185">Reference proteome</keyword>
<sequence>MKKRRMRPTCQISSQLYITSLHKQIDRLATEKEKIDEMNVTQMSDLQSRIATIQLKVDLAVREEQQAADRFKAQVSLFKTKFKQLNTMYEQLRRTFKQELIRTEQGVSTADIRMAERKQQILDLSEKLEVCNDRLKTVQKKEAALKKEFKLLKAECKELQKTQKILVTTEEKLRQRMQECEQVQDNAEMEILKLTRDEEDHAAKLESLKQEIGELQNLVADIKNKIQVKDSVIEPLLQKLAPYRGSGIERMQVSSE</sequence>
<dbReference type="RefSeq" id="XP_036368983.1">
    <property type="nucleotide sequence ID" value="XM_036513090.1"/>
</dbReference>
<gene>
    <name evidence="3" type="primary">LOC118767824</name>
</gene>
<reference evidence="3" key="1">
    <citation type="submission" date="2025-08" db="UniProtKB">
        <authorList>
            <consortium name="RefSeq"/>
        </authorList>
    </citation>
    <scope>IDENTIFICATION</scope>
</reference>
<accession>A0A7E6FMU2</accession>
<feature type="coiled-coil region" evidence="1">
    <location>
        <begin position="121"/>
        <end position="225"/>
    </location>
</feature>
<dbReference type="Gene3D" id="1.10.287.1490">
    <property type="match status" value="1"/>
</dbReference>
<dbReference type="Proteomes" id="UP000515154">
    <property type="component" value="Linkage group LG24"/>
</dbReference>
<dbReference type="AlphaFoldDB" id="A0A7E6FMU2"/>
<proteinExistence type="predicted"/>
<keyword evidence="1" id="KW-0175">Coiled coil</keyword>
<evidence type="ECO:0000256" key="1">
    <source>
        <dbReference type="SAM" id="Coils"/>
    </source>
</evidence>
<organism evidence="2 3">
    <name type="scientific">Octopus sinensis</name>
    <name type="common">East Asian common octopus</name>
    <dbReference type="NCBI Taxonomy" id="2607531"/>
    <lineage>
        <taxon>Eukaryota</taxon>
        <taxon>Metazoa</taxon>
        <taxon>Spiralia</taxon>
        <taxon>Lophotrochozoa</taxon>
        <taxon>Mollusca</taxon>
        <taxon>Cephalopoda</taxon>
        <taxon>Coleoidea</taxon>
        <taxon>Octopodiformes</taxon>
        <taxon>Octopoda</taxon>
        <taxon>Incirrata</taxon>
        <taxon>Octopodidae</taxon>
        <taxon>Octopus</taxon>
    </lineage>
</organism>
<protein>
    <submittedName>
        <fullName evidence="3">Uncharacterized protein LOC118767824</fullName>
    </submittedName>
</protein>
<name>A0A7E6FMU2_9MOLL</name>
<evidence type="ECO:0000313" key="3">
    <source>
        <dbReference type="RefSeq" id="XP_036368983.1"/>
    </source>
</evidence>
<evidence type="ECO:0000313" key="2">
    <source>
        <dbReference type="Proteomes" id="UP000515154"/>
    </source>
</evidence>